<dbReference type="InterPro" id="IPR029052">
    <property type="entry name" value="Metallo-depent_PP-like"/>
</dbReference>
<name>A0A0D3IDY2_EMIH1</name>
<protein>
    <recommendedName>
        <fullName evidence="3">Calcineurin-like phosphoesterase domain-containing protein</fullName>
    </recommendedName>
</protein>
<reference evidence="1" key="2">
    <citation type="submission" date="2024-10" db="UniProtKB">
        <authorList>
            <consortium name="EnsemblProtists"/>
        </authorList>
    </citation>
    <scope>IDENTIFICATION</scope>
</reference>
<dbReference type="Gene3D" id="3.60.21.10">
    <property type="match status" value="1"/>
</dbReference>
<reference evidence="2" key="1">
    <citation type="journal article" date="2013" name="Nature">
        <title>Pan genome of the phytoplankton Emiliania underpins its global distribution.</title>
        <authorList>
            <person name="Read B.A."/>
            <person name="Kegel J."/>
            <person name="Klute M.J."/>
            <person name="Kuo A."/>
            <person name="Lefebvre S.C."/>
            <person name="Maumus F."/>
            <person name="Mayer C."/>
            <person name="Miller J."/>
            <person name="Monier A."/>
            <person name="Salamov A."/>
            <person name="Young J."/>
            <person name="Aguilar M."/>
            <person name="Claverie J.M."/>
            <person name="Frickenhaus S."/>
            <person name="Gonzalez K."/>
            <person name="Herman E.K."/>
            <person name="Lin Y.C."/>
            <person name="Napier J."/>
            <person name="Ogata H."/>
            <person name="Sarno A.F."/>
            <person name="Shmutz J."/>
            <person name="Schroeder D."/>
            <person name="de Vargas C."/>
            <person name="Verret F."/>
            <person name="von Dassow P."/>
            <person name="Valentin K."/>
            <person name="Van de Peer Y."/>
            <person name="Wheeler G."/>
            <person name="Dacks J.B."/>
            <person name="Delwiche C.F."/>
            <person name="Dyhrman S.T."/>
            <person name="Glockner G."/>
            <person name="John U."/>
            <person name="Richards T."/>
            <person name="Worden A.Z."/>
            <person name="Zhang X."/>
            <person name="Grigoriev I.V."/>
            <person name="Allen A.E."/>
            <person name="Bidle K."/>
            <person name="Borodovsky M."/>
            <person name="Bowler C."/>
            <person name="Brownlee C."/>
            <person name="Cock J.M."/>
            <person name="Elias M."/>
            <person name="Gladyshev V.N."/>
            <person name="Groth M."/>
            <person name="Guda C."/>
            <person name="Hadaegh A."/>
            <person name="Iglesias-Rodriguez M.D."/>
            <person name="Jenkins J."/>
            <person name="Jones B.M."/>
            <person name="Lawson T."/>
            <person name="Leese F."/>
            <person name="Lindquist E."/>
            <person name="Lobanov A."/>
            <person name="Lomsadze A."/>
            <person name="Malik S.B."/>
            <person name="Marsh M.E."/>
            <person name="Mackinder L."/>
            <person name="Mock T."/>
            <person name="Mueller-Roeber B."/>
            <person name="Pagarete A."/>
            <person name="Parker M."/>
            <person name="Probert I."/>
            <person name="Quesneville H."/>
            <person name="Raines C."/>
            <person name="Rensing S.A."/>
            <person name="Riano-Pachon D.M."/>
            <person name="Richier S."/>
            <person name="Rokitta S."/>
            <person name="Shiraiwa Y."/>
            <person name="Soanes D.M."/>
            <person name="van der Giezen M."/>
            <person name="Wahlund T.M."/>
            <person name="Williams B."/>
            <person name="Wilson W."/>
            <person name="Wolfe G."/>
            <person name="Wurch L.L."/>
        </authorList>
    </citation>
    <scope>NUCLEOTIDE SEQUENCE</scope>
</reference>
<dbReference type="Proteomes" id="UP000013827">
    <property type="component" value="Unassembled WGS sequence"/>
</dbReference>
<dbReference type="RefSeq" id="XP_005761896.1">
    <property type="nucleotide sequence ID" value="XM_005761839.1"/>
</dbReference>
<sequence length="482" mass="51454">MASLEPSRMAPVTVRRAWRSYLGEFDGDTEDEDEYVADVRAAKRQKAAAPAQRRDVVTLHPRGSRAVTVVATADLHRHHEEEYIGGLSLAGWFESDRSPAHVDVCLFAGDVGLETEAESTSRAQTRPDGATLDSWRRLLGRVLAAKPGMHVVLVGGNHDGLLCRDADCLACARLARHDPAAARQGGEAPPLHDEGRAAASRLRRLLSGLPGGRVHVLCDEAADLDLPCGAALRVVGSPWTSYDTGGKAHQSISHHWRPEGGFLFGGVQLQQRLDCAAWWRRHWCRVGHLLSARETAGGRRIAGSLLCTHTPPRGVLDIVGGGKDNGAGIRSRRVGCAALREMLEGLERPPVLHCFGHVHARQSEGEPAAGPRLAASKRCAGTLFANVAAERQLPEITGFRLARRGGGALGAGGGARLALPAPGAAAGALPAGVLTMPPISAADYARVVEPESLLMRPPTVLTLPLSGWACDCESWREFWELS</sequence>
<dbReference type="InterPro" id="IPR051693">
    <property type="entry name" value="UPF0046_metallophosphoest"/>
</dbReference>
<evidence type="ECO:0000313" key="2">
    <source>
        <dbReference type="Proteomes" id="UP000013827"/>
    </source>
</evidence>
<dbReference type="PaxDb" id="2903-EOD09467"/>
<dbReference type="SUPFAM" id="SSF56300">
    <property type="entry name" value="Metallo-dependent phosphatases"/>
    <property type="match status" value="1"/>
</dbReference>
<proteinExistence type="predicted"/>
<organism evidence="1 2">
    <name type="scientific">Emiliania huxleyi (strain CCMP1516)</name>
    <dbReference type="NCBI Taxonomy" id="280463"/>
    <lineage>
        <taxon>Eukaryota</taxon>
        <taxon>Haptista</taxon>
        <taxon>Haptophyta</taxon>
        <taxon>Prymnesiophyceae</taxon>
        <taxon>Isochrysidales</taxon>
        <taxon>Noelaerhabdaceae</taxon>
        <taxon>Emiliania</taxon>
    </lineage>
</organism>
<dbReference type="AlphaFoldDB" id="A0A0D3IDY2"/>
<dbReference type="PANTHER" id="PTHR12905">
    <property type="entry name" value="METALLOPHOSPHOESTERASE"/>
    <property type="match status" value="1"/>
</dbReference>
<dbReference type="GeneID" id="17255582"/>
<dbReference type="KEGG" id="ehx:EMIHUDRAFT_448373"/>
<dbReference type="HOGENOM" id="CLU_566965_0_0_1"/>
<evidence type="ECO:0000313" key="1">
    <source>
        <dbReference type="EnsemblProtists" id="EOD09467"/>
    </source>
</evidence>
<accession>A0A0D3IDY2</accession>
<evidence type="ECO:0008006" key="3">
    <source>
        <dbReference type="Google" id="ProtNLM"/>
    </source>
</evidence>
<dbReference type="EnsemblProtists" id="EOD09467">
    <property type="protein sequence ID" value="EOD09467"/>
    <property type="gene ID" value="EMIHUDRAFT_448373"/>
</dbReference>
<keyword evidence="2" id="KW-1185">Reference proteome</keyword>
<dbReference type="PANTHER" id="PTHR12905:SF0">
    <property type="entry name" value="CALCINEURIN-LIKE PHOSPHOESTERASE DOMAIN-CONTAINING PROTEIN"/>
    <property type="match status" value="1"/>
</dbReference>